<protein>
    <submittedName>
        <fullName evidence="1">Uncharacterized protein</fullName>
    </submittedName>
</protein>
<gene>
    <name evidence="1" type="ORF">PLOB_00002000</name>
</gene>
<reference evidence="1 2" key="1">
    <citation type="submission" date="2022-05" db="EMBL/GenBank/DDBJ databases">
        <authorList>
            <consortium name="Genoscope - CEA"/>
            <person name="William W."/>
        </authorList>
    </citation>
    <scope>NUCLEOTIDE SEQUENCE [LARGE SCALE GENOMIC DNA]</scope>
</reference>
<proteinExistence type="predicted"/>
<name>A0ABN8Q528_9CNID</name>
<accession>A0ABN8Q528</accession>
<evidence type="ECO:0000313" key="1">
    <source>
        <dbReference type="EMBL" id="CAH3156930.1"/>
    </source>
</evidence>
<organism evidence="1 2">
    <name type="scientific">Porites lobata</name>
    <dbReference type="NCBI Taxonomy" id="104759"/>
    <lineage>
        <taxon>Eukaryota</taxon>
        <taxon>Metazoa</taxon>
        <taxon>Cnidaria</taxon>
        <taxon>Anthozoa</taxon>
        <taxon>Hexacorallia</taxon>
        <taxon>Scleractinia</taxon>
        <taxon>Fungiina</taxon>
        <taxon>Poritidae</taxon>
        <taxon>Porites</taxon>
    </lineage>
</organism>
<sequence>MRDWRIKHGQSVAQKMVRNMTTKDNPRTLPMNLYLTERPKSQPFDFGKIGEVQGETTETVVTASGRESGRKEGSSELVQSSGDIVYLASDISSCKMKLYQGQCAQFDVNVFNRLTFTKEAEREISVKVICGSLKESFVNDKIIEMTNERIYTLSISHDRSGRISHH</sequence>
<dbReference type="EMBL" id="CALNXK010000106">
    <property type="protein sequence ID" value="CAH3156930.1"/>
    <property type="molecule type" value="Genomic_DNA"/>
</dbReference>
<comment type="caution">
    <text evidence="1">The sequence shown here is derived from an EMBL/GenBank/DDBJ whole genome shotgun (WGS) entry which is preliminary data.</text>
</comment>
<keyword evidence="2" id="KW-1185">Reference proteome</keyword>
<feature type="non-terminal residue" evidence="1">
    <location>
        <position position="166"/>
    </location>
</feature>
<dbReference type="Proteomes" id="UP001159405">
    <property type="component" value="Unassembled WGS sequence"/>
</dbReference>
<evidence type="ECO:0000313" key="2">
    <source>
        <dbReference type="Proteomes" id="UP001159405"/>
    </source>
</evidence>